<dbReference type="EMBL" id="JAVRAF010000052">
    <property type="protein sequence ID" value="MDX8306033.1"/>
    <property type="molecule type" value="Genomic_DNA"/>
</dbReference>
<keyword evidence="1" id="KW-0808">Transferase</keyword>
<dbReference type="AlphaFoldDB" id="A0AAW9FTE2"/>
<dbReference type="InterPro" id="IPR029063">
    <property type="entry name" value="SAM-dependent_MTases_sf"/>
</dbReference>
<reference evidence="1" key="1">
    <citation type="journal article" date="2023" name="Phytobiomes J">
        <title>Deciphering the key players within the bacterial microbiota associated with aerial crown gall tumors on rhododendron: Insights into the gallobiome.</title>
        <authorList>
            <person name="Kuzmanovic N."/>
            <person name="Nesme J."/>
            <person name="Wolf J."/>
            <person name="Neumann-Schaal M."/>
            <person name="Petersen J."/>
            <person name="Fernandez-Gnecco G."/>
            <person name="Sproeer C."/>
            <person name="Bunk B."/>
            <person name="Overmann J."/>
            <person name="Sorensen S.J."/>
            <person name="Idczak E."/>
            <person name="Smalla K."/>
        </authorList>
    </citation>
    <scope>NUCLEOTIDE SEQUENCE</scope>
    <source>
        <strain evidence="1">Rho-11.1</strain>
    </source>
</reference>
<dbReference type="EC" id="2.1.1.-" evidence="1"/>
<gene>
    <name evidence="1" type="ORF">RMR22_27875</name>
</gene>
<dbReference type="GO" id="GO:0032259">
    <property type="term" value="P:methylation"/>
    <property type="evidence" value="ECO:0007669"/>
    <property type="project" value="UniProtKB-KW"/>
</dbReference>
<dbReference type="RefSeq" id="WP_320204032.1">
    <property type="nucleotide sequence ID" value="NZ_CP192782.1"/>
</dbReference>
<evidence type="ECO:0000313" key="1">
    <source>
        <dbReference type="EMBL" id="MDX8306033.1"/>
    </source>
</evidence>
<comment type="caution">
    <text evidence="1">The sequence shown here is derived from an EMBL/GenBank/DDBJ whole genome shotgun (WGS) entry which is preliminary data.</text>
</comment>
<dbReference type="CDD" id="cd02440">
    <property type="entry name" value="AdoMet_MTases"/>
    <property type="match status" value="1"/>
</dbReference>
<dbReference type="SUPFAM" id="SSF53335">
    <property type="entry name" value="S-adenosyl-L-methionine-dependent methyltransferases"/>
    <property type="match status" value="1"/>
</dbReference>
<sequence length="216" mass="24248">MKLDELGVKFQTDKSSLLHNYLKLYERRLTHLVAEKFTLIEVGVFKGGSLATWAEYFPQATIVGVDIDPECKQFEKGNAYVRIGDASDSSFIFDVVKEFGKPTVVIDDGSHRWDHQIATLQNLFPILLPDGLFIIEDIHTSFEGISSMEPFQAHSSISCFDYLQKLSRAVTAAEYLGKEKPFDLFIADQSQWVSSVEFARKTAVLSKSLTKGSGPR</sequence>
<proteinExistence type="predicted"/>
<keyword evidence="1" id="KW-0489">Methyltransferase</keyword>
<dbReference type="GO" id="GO:0008168">
    <property type="term" value="F:methyltransferase activity"/>
    <property type="evidence" value="ECO:0007669"/>
    <property type="project" value="UniProtKB-KW"/>
</dbReference>
<protein>
    <submittedName>
        <fullName evidence="1">Class I SAM-dependent methyltransferase</fullName>
        <ecNumber evidence="1">2.1.1.-</ecNumber>
    </submittedName>
</protein>
<accession>A0AAW9FTE2</accession>
<dbReference type="Gene3D" id="3.40.50.150">
    <property type="entry name" value="Vaccinia Virus protein VP39"/>
    <property type="match status" value="1"/>
</dbReference>
<name>A0AAW9FTE2_9HYPH</name>
<organism evidence="1">
    <name type="scientific">Agrobacterium rosae</name>
    <dbReference type="NCBI Taxonomy" id="1972867"/>
    <lineage>
        <taxon>Bacteria</taxon>
        <taxon>Pseudomonadati</taxon>
        <taxon>Pseudomonadota</taxon>
        <taxon>Alphaproteobacteria</taxon>
        <taxon>Hyphomicrobiales</taxon>
        <taxon>Rhizobiaceae</taxon>
        <taxon>Rhizobium/Agrobacterium group</taxon>
        <taxon>Agrobacterium</taxon>
    </lineage>
</organism>